<dbReference type="PROSITE" id="PS51465">
    <property type="entry name" value="KAZAL_2"/>
    <property type="match status" value="1"/>
</dbReference>
<keyword evidence="3" id="KW-1185">Reference proteome</keyword>
<organism evidence="2 3">
    <name type="scientific">Atractosteus spatula</name>
    <name type="common">Alligator gar</name>
    <name type="synonym">Lepisosteus spatula</name>
    <dbReference type="NCBI Taxonomy" id="7917"/>
    <lineage>
        <taxon>Eukaryota</taxon>
        <taxon>Metazoa</taxon>
        <taxon>Chordata</taxon>
        <taxon>Craniata</taxon>
        <taxon>Vertebrata</taxon>
        <taxon>Euteleostomi</taxon>
        <taxon>Actinopterygii</taxon>
        <taxon>Neopterygii</taxon>
        <taxon>Holostei</taxon>
        <taxon>Semionotiformes</taxon>
        <taxon>Lepisosteidae</taxon>
        <taxon>Atractosteus</taxon>
    </lineage>
</organism>
<dbReference type="SMART" id="SM00280">
    <property type="entry name" value="KAZAL"/>
    <property type="match status" value="1"/>
</dbReference>
<evidence type="ECO:0000259" key="1">
    <source>
        <dbReference type="PROSITE" id="PS51465"/>
    </source>
</evidence>
<feature type="domain" description="Kazal-like" evidence="1">
    <location>
        <begin position="5"/>
        <end position="57"/>
    </location>
</feature>
<feature type="non-terminal residue" evidence="2">
    <location>
        <position position="1"/>
    </location>
</feature>
<sequence>QWLIGDRETQCSVTCLRTQGKPVCGSDGWSYDTGCDFQKARCKNHSLSIAHRGRCKGKAIS</sequence>
<dbReference type="Gene3D" id="3.30.60.30">
    <property type="match status" value="1"/>
</dbReference>
<dbReference type="Proteomes" id="UP000736164">
    <property type="component" value="Unassembled WGS sequence"/>
</dbReference>
<evidence type="ECO:0000313" key="3">
    <source>
        <dbReference type="Proteomes" id="UP000736164"/>
    </source>
</evidence>
<accession>A0A8J7NIJ0</accession>
<dbReference type="EMBL" id="JAAWVO010012361">
    <property type="protein sequence ID" value="MBN3313640.1"/>
    <property type="molecule type" value="Genomic_DNA"/>
</dbReference>
<comment type="caution">
    <text evidence="2">The sequence shown here is derived from an EMBL/GenBank/DDBJ whole genome shotgun (WGS) entry which is preliminary data.</text>
</comment>
<dbReference type="InterPro" id="IPR036058">
    <property type="entry name" value="Kazal_dom_sf"/>
</dbReference>
<evidence type="ECO:0000313" key="2">
    <source>
        <dbReference type="EMBL" id="MBN3313640.1"/>
    </source>
</evidence>
<dbReference type="Pfam" id="PF07648">
    <property type="entry name" value="Kazal_2"/>
    <property type="match status" value="1"/>
</dbReference>
<dbReference type="InterPro" id="IPR002350">
    <property type="entry name" value="Kazal_dom"/>
</dbReference>
<reference evidence="2" key="1">
    <citation type="journal article" date="2021" name="Cell">
        <title>Tracing the genetic footprints of vertebrate landing in non-teleost ray-finned fishes.</title>
        <authorList>
            <person name="Bi X."/>
            <person name="Wang K."/>
            <person name="Yang L."/>
            <person name="Pan H."/>
            <person name="Jiang H."/>
            <person name="Wei Q."/>
            <person name="Fang M."/>
            <person name="Yu H."/>
            <person name="Zhu C."/>
            <person name="Cai Y."/>
            <person name="He Y."/>
            <person name="Gan X."/>
            <person name="Zeng H."/>
            <person name="Yu D."/>
            <person name="Zhu Y."/>
            <person name="Jiang H."/>
            <person name="Qiu Q."/>
            <person name="Yang H."/>
            <person name="Zhang Y.E."/>
            <person name="Wang W."/>
            <person name="Zhu M."/>
            <person name="He S."/>
            <person name="Zhang G."/>
        </authorList>
    </citation>
    <scope>NUCLEOTIDE SEQUENCE</scope>
    <source>
        <strain evidence="2">Allg_001</strain>
    </source>
</reference>
<dbReference type="CDD" id="cd00104">
    <property type="entry name" value="KAZAL_FS"/>
    <property type="match status" value="1"/>
</dbReference>
<proteinExistence type="predicted"/>
<gene>
    <name evidence="2" type="primary">Smoc1</name>
    <name evidence="2" type="ORF">GTO95_0012141</name>
</gene>
<name>A0A8J7NIJ0_ATRSP</name>
<dbReference type="SUPFAM" id="SSF100895">
    <property type="entry name" value="Kazal-type serine protease inhibitors"/>
    <property type="match status" value="1"/>
</dbReference>
<feature type="non-terminal residue" evidence="2">
    <location>
        <position position="61"/>
    </location>
</feature>
<protein>
    <submittedName>
        <fullName evidence="2">SMOC1 protein</fullName>
    </submittedName>
</protein>
<dbReference type="AlphaFoldDB" id="A0A8J7NIJ0"/>